<evidence type="ECO:0000256" key="1">
    <source>
        <dbReference type="SAM" id="MobiDB-lite"/>
    </source>
</evidence>
<name>A0ABU9WGW4_9BURK</name>
<reference evidence="2 3" key="1">
    <citation type="submission" date="2024-05" db="EMBL/GenBank/DDBJ databases">
        <title>Burkholderia sp. Nov. a novel bacteria isolated from rhizosphere soil of Camellia sinensis.</title>
        <authorList>
            <person name="Dong Y."/>
        </authorList>
    </citation>
    <scope>NUCLEOTIDE SEQUENCE [LARGE SCALE GENOMIC DNA]</scope>
    <source>
        <strain evidence="2 3">GS2Y</strain>
    </source>
</reference>
<keyword evidence="3" id="KW-1185">Reference proteome</keyword>
<proteinExistence type="predicted"/>
<dbReference type="EMBL" id="JBCPYA010000003">
    <property type="protein sequence ID" value="MEN2470402.1"/>
    <property type="molecule type" value="Genomic_DNA"/>
</dbReference>
<gene>
    <name evidence="2" type="ORF">VOI36_10885</name>
</gene>
<accession>A0ABU9WGW4</accession>
<dbReference type="Proteomes" id="UP001466933">
    <property type="component" value="Unassembled WGS sequence"/>
</dbReference>
<protein>
    <submittedName>
        <fullName evidence="2">Uncharacterized protein</fullName>
    </submittedName>
</protein>
<comment type="caution">
    <text evidence="2">The sequence shown here is derived from an EMBL/GenBank/DDBJ whole genome shotgun (WGS) entry which is preliminary data.</text>
</comment>
<evidence type="ECO:0000313" key="2">
    <source>
        <dbReference type="EMBL" id="MEN2470402.1"/>
    </source>
</evidence>
<sequence>MKLTSLPDDAVDAVDADVTDAADEVDVAAAFSGAMRSISMEDAALARRDRCASRTVLSTRRRLPVPSAGSDSGGRAPDAGVSVEPSGFSAGNSVDARREAVFDGLAARLGGVLPGAASG</sequence>
<feature type="region of interest" description="Disordered" evidence="1">
    <location>
        <begin position="57"/>
        <end position="90"/>
    </location>
</feature>
<evidence type="ECO:0000313" key="3">
    <source>
        <dbReference type="Proteomes" id="UP001466933"/>
    </source>
</evidence>
<organism evidence="2 3">
    <name type="scientific">Burkholderia theae</name>
    <dbReference type="NCBI Taxonomy" id="3143496"/>
    <lineage>
        <taxon>Bacteria</taxon>
        <taxon>Pseudomonadati</taxon>
        <taxon>Pseudomonadota</taxon>
        <taxon>Betaproteobacteria</taxon>
        <taxon>Burkholderiales</taxon>
        <taxon>Burkholderiaceae</taxon>
        <taxon>Burkholderia</taxon>
    </lineage>
</organism>
<dbReference type="RefSeq" id="WP_343491872.1">
    <property type="nucleotide sequence ID" value="NZ_JBCPYA010000003.1"/>
</dbReference>